<sequence length="159" mass="16749">MTAPAVVARTEATGIKLRDGFASNIAFESNANVSFWEKTVQPPGVDGGDAIDTTTMFNAAYRTSAARSLASLTDAAVTAAYDPLVVSEILSLVNDDTGSITIHWPEGSTLAFWGFLKSIEFAELVEGTQPECSVVIVATNWDPAANQEEGPVYTDVAGS</sequence>
<reference evidence="1" key="1">
    <citation type="journal article" date="2015" name="Nature">
        <title>Complex archaea that bridge the gap between prokaryotes and eukaryotes.</title>
        <authorList>
            <person name="Spang A."/>
            <person name="Saw J.H."/>
            <person name="Jorgensen S.L."/>
            <person name="Zaremba-Niedzwiedzka K."/>
            <person name="Martijn J."/>
            <person name="Lind A.E."/>
            <person name="van Eijk R."/>
            <person name="Schleper C."/>
            <person name="Guy L."/>
            <person name="Ettema T.J."/>
        </authorList>
    </citation>
    <scope>NUCLEOTIDE SEQUENCE</scope>
</reference>
<dbReference type="EMBL" id="LAZR01003011">
    <property type="protein sequence ID" value="KKN23034.1"/>
    <property type="molecule type" value="Genomic_DNA"/>
</dbReference>
<protein>
    <submittedName>
        <fullName evidence="1">Uncharacterized protein</fullName>
    </submittedName>
</protein>
<gene>
    <name evidence="1" type="ORF">LCGC14_0909050</name>
</gene>
<proteinExistence type="predicted"/>
<name>A0A0F9NYU3_9ZZZZ</name>
<comment type="caution">
    <text evidence="1">The sequence shown here is derived from an EMBL/GenBank/DDBJ whole genome shotgun (WGS) entry which is preliminary data.</text>
</comment>
<dbReference type="AlphaFoldDB" id="A0A0F9NYU3"/>
<organism evidence="1">
    <name type="scientific">marine sediment metagenome</name>
    <dbReference type="NCBI Taxonomy" id="412755"/>
    <lineage>
        <taxon>unclassified sequences</taxon>
        <taxon>metagenomes</taxon>
        <taxon>ecological metagenomes</taxon>
    </lineage>
</organism>
<accession>A0A0F9NYU3</accession>
<evidence type="ECO:0000313" key="1">
    <source>
        <dbReference type="EMBL" id="KKN23034.1"/>
    </source>
</evidence>